<sequence length="698" mass="77718">MANKVVGTVPSNKASRIALLKTHQSHVISQPDVQTANARPVKQPLLHEAYAASTKSLRDLELIPLSELKVEIHHRGRGIIVRTIAPPYRGAGAVTVVEDEHGNVDKLAIYNLSETSLLSNPPEGCILAVKEPYYKLNGENDFMICVDHPSDVLLLRFSDPIIPEILRRGVEEAMAKPPDEWKAAGDAAFIQRDFPTAVYCYSEALEGIAEDDSDARAGVLAKRTGTNLMLGHYDAAMEDALASRTGADSDWKSYFTAAKAAYGLCEYQSCKSFLESALEKSPKAPNVQKEYERCLARLREEKEGVYGFRSMIAGVTRQNVHVDAASFLRNTKILESPLHGRGIFAARDIRAGELVFCEKAALMPNQYEPARASAALYAMMVRQLYDNPSLAKTILPLYGGDYPRTGLEGTIVDGVPVVDVFLLESIRLRNCFSSPLSTFENTKPGSHDDGKMAKGVWVHASHMNHNCVPNTMRSFVGDMFISRAVRDISAGEEMFQQYVPIRSDLAARQAQFKTNWGFECACPLCSGEAKSDMAKHKRRQQILAKVEKLGNKHKEPAKFVPESAIRTVDRLARQLEELHEEDIYRDLPRLTLIYPTMWLLEAHRGRKNHIKVVAYAKKVLRNFGFMVERVDSIEDIFHGSASPNSLMTIHMVSALKNASESYRVLGEMELADKFDEAAKFGYMFVTGFENDLSAINIP</sequence>
<reference evidence="2 3" key="1">
    <citation type="submission" date="2019-06" db="EMBL/GenBank/DDBJ databases">
        <title>Draft genome sequence of the filamentous fungus Phialemoniopsis curvata isolated from diesel fuel.</title>
        <authorList>
            <person name="Varaljay V.A."/>
            <person name="Lyon W.J."/>
            <person name="Crouch A.L."/>
            <person name="Drake C.E."/>
            <person name="Hollomon J.M."/>
            <person name="Nadeau L.J."/>
            <person name="Nunn H.S."/>
            <person name="Stevenson B.S."/>
            <person name="Bojanowski C.L."/>
            <person name="Crookes-Goodson W.J."/>
        </authorList>
    </citation>
    <scope>NUCLEOTIDE SEQUENCE [LARGE SCALE GENOMIC DNA]</scope>
    <source>
        <strain evidence="2 3">D216</strain>
    </source>
</reference>
<dbReference type="PROSITE" id="PS50280">
    <property type="entry name" value="SET"/>
    <property type="match status" value="1"/>
</dbReference>
<accession>A0A507B8N0</accession>
<dbReference type="PANTHER" id="PTHR47643">
    <property type="entry name" value="TPR DOMAIN PROTEIN (AFU_ORTHOLOGUE AFUA_5G12710)"/>
    <property type="match status" value="1"/>
</dbReference>
<dbReference type="SUPFAM" id="SSF82199">
    <property type="entry name" value="SET domain"/>
    <property type="match status" value="1"/>
</dbReference>
<dbReference type="InterPro" id="IPR053209">
    <property type="entry name" value="Gramillin-biosynth_MTr"/>
</dbReference>
<dbReference type="Proteomes" id="UP000319257">
    <property type="component" value="Unassembled WGS sequence"/>
</dbReference>
<evidence type="ECO:0000313" key="3">
    <source>
        <dbReference type="Proteomes" id="UP000319257"/>
    </source>
</evidence>
<evidence type="ECO:0000313" key="2">
    <source>
        <dbReference type="EMBL" id="TPX16043.1"/>
    </source>
</evidence>
<dbReference type="OrthoDB" id="1028014at2759"/>
<dbReference type="InterPro" id="IPR046341">
    <property type="entry name" value="SET_dom_sf"/>
</dbReference>
<proteinExistence type="predicted"/>
<dbReference type="InParanoid" id="A0A507B8N0"/>
<dbReference type="STRING" id="1093900.A0A507B8N0"/>
<organism evidence="2 3">
    <name type="scientific">Thyridium curvatum</name>
    <dbReference type="NCBI Taxonomy" id="1093900"/>
    <lineage>
        <taxon>Eukaryota</taxon>
        <taxon>Fungi</taxon>
        <taxon>Dikarya</taxon>
        <taxon>Ascomycota</taxon>
        <taxon>Pezizomycotina</taxon>
        <taxon>Sordariomycetes</taxon>
        <taxon>Sordariomycetidae</taxon>
        <taxon>Thyridiales</taxon>
        <taxon>Thyridiaceae</taxon>
        <taxon>Thyridium</taxon>
    </lineage>
</organism>
<dbReference type="Gene3D" id="1.25.40.10">
    <property type="entry name" value="Tetratricopeptide repeat domain"/>
    <property type="match status" value="1"/>
</dbReference>
<evidence type="ECO:0000259" key="1">
    <source>
        <dbReference type="PROSITE" id="PS50280"/>
    </source>
</evidence>
<name>A0A507B8N0_9PEZI</name>
<dbReference type="CDD" id="cd20071">
    <property type="entry name" value="SET_SMYD"/>
    <property type="match status" value="1"/>
</dbReference>
<feature type="domain" description="SET" evidence="1">
    <location>
        <begin position="329"/>
        <end position="499"/>
    </location>
</feature>
<dbReference type="SUPFAM" id="SSF48452">
    <property type="entry name" value="TPR-like"/>
    <property type="match status" value="1"/>
</dbReference>
<dbReference type="RefSeq" id="XP_030997754.1">
    <property type="nucleotide sequence ID" value="XM_031138106.1"/>
</dbReference>
<comment type="caution">
    <text evidence="2">The sequence shown here is derived from an EMBL/GenBank/DDBJ whole genome shotgun (WGS) entry which is preliminary data.</text>
</comment>
<dbReference type="AlphaFoldDB" id="A0A507B8N0"/>
<dbReference type="Gene3D" id="2.170.270.10">
    <property type="entry name" value="SET domain"/>
    <property type="match status" value="1"/>
</dbReference>
<gene>
    <name evidence="2" type="ORF">E0L32_000377</name>
</gene>
<dbReference type="EMBL" id="SKBQ01000001">
    <property type="protein sequence ID" value="TPX16043.1"/>
    <property type="molecule type" value="Genomic_DNA"/>
</dbReference>
<dbReference type="InterPro" id="IPR001214">
    <property type="entry name" value="SET_dom"/>
</dbReference>
<dbReference type="InterPro" id="IPR011990">
    <property type="entry name" value="TPR-like_helical_dom_sf"/>
</dbReference>
<keyword evidence="3" id="KW-1185">Reference proteome</keyword>
<dbReference type="GeneID" id="41967824"/>
<dbReference type="PANTHER" id="PTHR47643:SF2">
    <property type="entry name" value="TPR DOMAIN PROTEIN (AFU_ORTHOLOGUE AFUA_5G12710)"/>
    <property type="match status" value="1"/>
</dbReference>
<protein>
    <recommendedName>
        <fullName evidence="1">SET domain-containing protein</fullName>
    </recommendedName>
</protein>
<dbReference type="SMART" id="SM00317">
    <property type="entry name" value="SET"/>
    <property type="match status" value="1"/>
</dbReference>
<dbReference type="Pfam" id="PF00856">
    <property type="entry name" value="SET"/>
    <property type="match status" value="1"/>
</dbReference>